<dbReference type="PANTHER" id="PTHR21666">
    <property type="entry name" value="PEPTIDASE-RELATED"/>
    <property type="match status" value="1"/>
</dbReference>
<feature type="coiled-coil region" evidence="1">
    <location>
        <begin position="160"/>
        <end position="240"/>
    </location>
</feature>
<reference evidence="4" key="2">
    <citation type="submission" date="2023-01" db="EMBL/GenBank/DDBJ databases">
        <title>Draft genome sequence of Pseudoalteromonas tetraodonis strain NBRC 103034.</title>
        <authorList>
            <person name="Sun Q."/>
            <person name="Mori K."/>
        </authorList>
    </citation>
    <scope>NUCLEOTIDE SEQUENCE</scope>
    <source>
        <strain evidence="4">NBRC 103034</strain>
    </source>
</reference>
<reference evidence="4" key="1">
    <citation type="journal article" date="2014" name="Int. J. Syst. Evol. Microbiol.">
        <title>Complete genome sequence of Corynebacterium casei LMG S-19264T (=DSM 44701T), isolated from a smear-ripened cheese.</title>
        <authorList>
            <consortium name="US DOE Joint Genome Institute (JGI-PGF)"/>
            <person name="Walter F."/>
            <person name="Albersmeier A."/>
            <person name="Kalinowski J."/>
            <person name="Ruckert C."/>
        </authorList>
    </citation>
    <scope>NUCLEOTIDE SEQUENCE</scope>
    <source>
        <strain evidence="4">NBRC 103034</strain>
    </source>
</reference>
<dbReference type="GeneID" id="99696315"/>
<dbReference type="PANTHER" id="PTHR21666:SF270">
    <property type="entry name" value="MUREIN HYDROLASE ACTIVATOR ENVC"/>
    <property type="match status" value="1"/>
</dbReference>
<evidence type="ECO:0000259" key="3">
    <source>
        <dbReference type="Pfam" id="PF01551"/>
    </source>
</evidence>
<dbReference type="InterPro" id="IPR050570">
    <property type="entry name" value="Cell_wall_metabolism_enzyme"/>
</dbReference>
<dbReference type="FunFam" id="2.70.70.10:FF:000003">
    <property type="entry name" value="Murein hydrolase activator EnvC"/>
    <property type="match status" value="1"/>
</dbReference>
<accession>A0AA37S1C3</accession>
<dbReference type="Gene3D" id="6.10.250.3150">
    <property type="match status" value="1"/>
</dbReference>
<feature type="signal peptide" evidence="2">
    <location>
        <begin position="1"/>
        <end position="25"/>
    </location>
</feature>
<dbReference type="AlphaFoldDB" id="A0AA37S1C3"/>
<feature type="domain" description="M23ase beta-sheet core" evidence="3">
    <location>
        <begin position="279"/>
        <end position="372"/>
    </location>
</feature>
<evidence type="ECO:0000256" key="2">
    <source>
        <dbReference type="SAM" id="SignalP"/>
    </source>
</evidence>
<comment type="caution">
    <text evidence="4">The sequence shown here is derived from an EMBL/GenBank/DDBJ whole genome shotgun (WGS) entry which is preliminary data.</text>
</comment>
<evidence type="ECO:0000256" key="1">
    <source>
        <dbReference type="SAM" id="Coils"/>
    </source>
</evidence>
<dbReference type="InterPro" id="IPR011055">
    <property type="entry name" value="Dup_hybrid_motif"/>
</dbReference>
<dbReference type="CDD" id="cd12797">
    <property type="entry name" value="M23_peptidase"/>
    <property type="match status" value="1"/>
</dbReference>
<dbReference type="Proteomes" id="UP001161408">
    <property type="component" value="Unassembled WGS sequence"/>
</dbReference>
<sequence length="379" mass="42822">MKKSAYRVIACICVLHSLVTGVAVANEDRTKKDLSQVQVALEQSQAEYQQQQKEIAKQQQKLKAHELAIAKNAKALNMAEQSVKKTQQQQAEQQQRAVKLEKQQAQFKRVLAAQLKSAYMAGSDDYSKMLLNQEDTAKFERTLSYYNYLNKARIKQLDELKALQIEIAKNQAELEKTKEKLVALFDEQKRRQAALLDAKNERQASLKNLKKQLNKTKNSISYLEENEQTLIATIKELEEEKTTKIELLGLNKNKGRLSWPSKGKLTHKFGQRKHGGINWKGVLISAAEGTSVNSIHNGQVVFADWLKGYGWVIVVDHGEGFMSLYGHAQTLLKDVGDMVREGESVALVGQSGGQADSGLYFEIRHKGRAVNPIKWCRRI</sequence>
<protein>
    <submittedName>
        <fullName evidence="4">Non-catalytic member of peptidase subfamily M23B</fullName>
    </submittedName>
</protein>
<gene>
    <name evidence="4" type="ORF">GCM10007914_11140</name>
</gene>
<keyword evidence="2" id="KW-0732">Signal</keyword>
<dbReference type="Gene3D" id="2.70.70.10">
    <property type="entry name" value="Glucose Permease (Domain IIA)"/>
    <property type="match status" value="1"/>
</dbReference>
<keyword evidence="5" id="KW-1185">Reference proteome</keyword>
<proteinExistence type="predicted"/>
<dbReference type="EMBL" id="BSNE01000004">
    <property type="protein sequence ID" value="GLQ02233.1"/>
    <property type="molecule type" value="Genomic_DNA"/>
</dbReference>
<feature type="chain" id="PRO_5041358306" evidence="2">
    <location>
        <begin position="26"/>
        <end position="379"/>
    </location>
</feature>
<dbReference type="Pfam" id="PF01551">
    <property type="entry name" value="Peptidase_M23"/>
    <property type="match status" value="1"/>
</dbReference>
<evidence type="ECO:0000313" key="4">
    <source>
        <dbReference type="EMBL" id="GLQ02233.1"/>
    </source>
</evidence>
<dbReference type="RefSeq" id="WP_013465950.1">
    <property type="nucleotide sequence ID" value="NZ_BJXY01000038.1"/>
</dbReference>
<feature type="coiled-coil region" evidence="1">
    <location>
        <begin position="34"/>
        <end position="104"/>
    </location>
</feature>
<evidence type="ECO:0000313" key="5">
    <source>
        <dbReference type="Proteomes" id="UP001161408"/>
    </source>
</evidence>
<keyword evidence="1" id="KW-0175">Coiled coil</keyword>
<dbReference type="SUPFAM" id="SSF51261">
    <property type="entry name" value="Duplicated hybrid motif"/>
    <property type="match status" value="1"/>
</dbReference>
<dbReference type="InterPro" id="IPR016047">
    <property type="entry name" value="M23ase_b-sheet_dom"/>
</dbReference>
<organism evidence="4 5">
    <name type="scientific">Pseudoalteromonas tetraodonis GFC</name>
    <dbReference type="NCBI Taxonomy" id="1315271"/>
    <lineage>
        <taxon>Bacteria</taxon>
        <taxon>Pseudomonadati</taxon>
        <taxon>Pseudomonadota</taxon>
        <taxon>Gammaproteobacteria</taxon>
        <taxon>Alteromonadales</taxon>
        <taxon>Pseudoalteromonadaceae</taxon>
        <taxon>Pseudoalteromonas</taxon>
    </lineage>
</organism>
<name>A0AA37S1C3_9GAMM</name>
<dbReference type="GO" id="GO:0004222">
    <property type="term" value="F:metalloendopeptidase activity"/>
    <property type="evidence" value="ECO:0007669"/>
    <property type="project" value="TreeGrafter"/>
</dbReference>